<dbReference type="GO" id="GO:0033314">
    <property type="term" value="P:mitotic DNA replication checkpoint signaling"/>
    <property type="evidence" value="ECO:0000318"/>
    <property type="project" value="GO_Central"/>
</dbReference>
<feature type="compositionally biased region" description="Low complexity" evidence="8">
    <location>
        <begin position="974"/>
        <end position="987"/>
    </location>
</feature>
<dbReference type="GO" id="GO:0000077">
    <property type="term" value="P:DNA damage checkpoint signaling"/>
    <property type="evidence" value="ECO:0000318"/>
    <property type="project" value="GO_Central"/>
</dbReference>
<comment type="subcellular location">
    <subcellularLocation>
        <location evidence="1">Nucleus</location>
    </subcellularLocation>
</comment>
<organism evidence="9 10">
    <name type="scientific">Dictyostelium purpureum</name>
    <name type="common">Slime mold</name>
    <dbReference type="NCBI Taxonomy" id="5786"/>
    <lineage>
        <taxon>Eukaryota</taxon>
        <taxon>Amoebozoa</taxon>
        <taxon>Evosea</taxon>
        <taxon>Eumycetozoa</taxon>
        <taxon>Dictyostelia</taxon>
        <taxon>Dictyosteliales</taxon>
        <taxon>Dictyosteliaceae</taxon>
        <taxon>Dictyostelium</taxon>
    </lineage>
</organism>
<evidence type="ECO:0000313" key="10">
    <source>
        <dbReference type="Proteomes" id="UP000001064"/>
    </source>
</evidence>
<keyword evidence="7" id="KW-0131">Cell cycle</keyword>
<feature type="compositionally biased region" description="Low complexity" evidence="8">
    <location>
        <begin position="298"/>
        <end position="320"/>
    </location>
</feature>
<dbReference type="Proteomes" id="UP000001064">
    <property type="component" value="Unassembled WGS sequence"/>
</dbReference>
<dbReference type="EMBL" id="GL870949">
    <property type="protein sequence ID" value="EGC39941.1"/>
    <property type="molecule type" value="Genomic_DNA"/>
</dbReference>
<feature type="compositionally biased region" description="Polar residues" evidence="8">
    <location>
        <begin position="72"/>
        <end position="102"/>
    </location>
</feature>
<dbReference type="AlphaFoldDB" id="F0Z815"/>
<protein>
    <recommendedName>
        <fullName evidence="11">AAA+ ATPase domain-containing protein</fullName>
    </recommendedName>
</protein>
<dbReference type="KEGG" id="dpp:DICPUDRAFT_74539"/>
<dbReference type="OMA" id="HFIKPRI"/>
<dbReference type="SUPFAM" id="SSF52540">
    <property type="entry name" value="P-loop containing nucleoside triphosphate hydrolases"/>
    <property type="match status" value="1"/>
</dbReference>
<keyword evidence="3" id="KW-0547">Nucleotide-binding</keyword>
<evidence type="ECO:0000256" key="5">
    <source>
        <dbReference type="ARBA" id="ARBA00022840"/>
    </source>
</evidence>
<accession>F0Z815</accession>
<dbReference type="VEuPathDB" id="AmoebaDB:DICPUDRAFT_74539"/>
<dbReference type="RefSeq" id="XP_003283570.1">
    <property type="nucleotide sequence ID" value="XM_003283522.1"/>
</dbReference>
<dbReference type="Gene3D" id="3.40.50.300">
    <property type="entry name" value="P-loop containing nucleotide triphosphate hydrolases"/>
    <property type="match status" value="1"/>
</dbReference>
<evidence type="ECO:0000256" key="3">
    <source>
        <dbReference type="ARBA" id="ARBA00022741"/>
    </source>
</evidence>
<evidence type="ECO:0000256" key="6">
    <source>
        <dbReference type="ARBA" id="ARBA00023242"/>
    </source>
</evidence>
<dbReference type="InterPro" id="IPR027417">
    <property type="entry name" value="P-loop_NTPase"/>
</dbReference>
<gene>
    <name evidence="9" type="ORF">DICPUDRAFT_74539</name>
</gene>
<feature type="compositionally biased region" description="Basic and acidic residues" evidence="8">
    <location>
        <begin position="1"/>
        <end position="15"/>
    </location>
</feature>
<dbReference type="GeneID" id="10509446"/>
<keyword evidence="4" id="KW-0227">DNA damage</keyword>
<evidence type="ECO:0000256" key="2">
    <source>
        <dbReference type="ARBA" id="ARBA00006168"/>
    </source>
</evidence>
<reference evidence="10" key="1">
    <citation type="journal article" date="2011" name="Genome Biol.">
        <title>Comparative genomics of the social amoebae Dictyostelium discoideum and Dictyostelium purpureum.</title>
        <authorList>
            <consortium name="US DOE Joint Genome Institute (JGI-PGF)"/>
            <person name="Sucgang R."/>
            <person name="Kuo A."/>
            <person name="Tian X."/>
            <person name="Salerno W."/>
            <person name="Parikh A."/>
            <person name="Feasley C.L."/>
            <person name="Dalin E."/>
            <person name="Tu H."/>
            <person name="Huang E."/>
            <person name="Barry K."/>
            <person name="Lindquist E."/>
            <person name="Shapiro H."/>
            <person name="Bruce D."/>
            <person name="Schmutz J."/>
            <person name="Salamov A."/>
            <person name="Fey P."/>
            <person name="Gaudet P."/>
            <person name="Anjard C."/>
            <person name="Babu M.M."/>
            <person name="Basu S."/>
            <person name="Bushmanova Y."/>
            <person name="van der Wel H."/>
            <person name="Katoh-Kurasawa M."/>
            <person name="Dinh C."/>
            <person name="Coutinho P.M."/>
            <person name="Saito T."/>
            <person name="Elias M."/>
            <person name="Schaap P."/>
            <person name="Kay R.R."/>
            <person name="Henrissat B."/>
            <person name="Eichinger L."/>
            <person name="Rivero F."/>
            <person name="Putnam N.H."/>
            <person name="West C.M."/>
            <person name="Loomis W.F."/>
            <person name="Chisholm R.L."/>
            <person name="Shaulsky G."/>
            <person name="Strassmann J.E."/>
            <person name="Queller D.C."/>
            <person name="Kuspa A."/>
            <person name="Grigoriev I.V."/>
        </authorList>
    </citation>
    <scope>NUCLEOTIDE SEQUENCE [LARGE SCALE GENOMIC DNA]</scope>
    <source>
        <strain evidence="10">QSDP1</strain>
    </source>
</reference>
<dbReference type="CDD" id="cd00009">
    <property type="entry name" value="AAA"/>
    <property type="match status" value="1"/>
</dbReference>
<dbReference type="GO" id="GO:0005524">
    <property type="term" value="F:ATP binding"/>
    <property type="evidence" value="ECO:0007669"/>
    <property type="project" value="UniProtKB-KW"/>
</dbReference>
<dbReference type="FunCoup" id="F0Z815">
    <property type="interactions" value="75"/>
</dbReference>
<feature type="compositionally biased region" description="Low complexity" evidence="8">
    <location>
        <begin position="109"/>
        <end position="144"/>
    </location>
</feature>
<keyword evidence="6" id="KW-0539">Nucleus</keyword>
<dbReference type="PANTHER" id="PTHR12172">
    <property type="entry name" value="CELL CYCLE CHECKPOINT PROTEIN RAD17"/>
    <property type="match status" value="1"/>
</dbReference>
<feature type="region of interest" description="Disordered" evidence="8">
    <location>
        <begin position="666"/>
        <end position="693"/>
    </location>
</feature>
<evidence type="ECO:0000256" key="7">
    <source>
        <dbReference type="ARBA" id="ARBA00023306"/>
    </source>
</evidence>
<name>F0Z815_DICPU</name>
<feature type="compositionally biased region" description="Low complexity" evidence="8">
    <location>
        <begin position="16"/>
        <end position="31"/>
    </location>
</feature>
<evidence type="ECO:0000313" key="9">
    <source>
        <dbReference type="EMBL" id="EGC39941.1"/>
    </source>
</evidence>
<dbReference type="InterPro" id="IPR004582">
    <property type="entry name" value="Checkpoint_prot_Rad17_Rad24"/>
</dbReference>
<proteinExistence type="inferred from homology"/>
<keyword evidence="10" id="KW-1185">Reference proteome</keyword>
<feature type="region of interest" description="Disordered" evidence="8">
    <location>
        <begin position="968"/>
        <end position="1006"/>
    </location>
</feature>
<feature type="region of interest" description="Disordered" evidence="8">
    <location>
        <begin position="298"/>
        <end position="328"/>
    </location>
</feature>
<dbReference type="eggNOG" id="KOG1970">
    <property type="taxonomic scope" value="Eukaryota"/>
</dbReference>
<comment type="similarity">
    <text evidence="2">Belongs to the rad17/RAD24 family.</text>
</comment>
<dbReference type="PANTHER" id="PTHR12172:SF0">
    <property type="entry name" value="CELL CYCLE CHECKPOINT PROTEIN RAD17"/>
    <property type="match status" value="1"/>
</dbReference>
<feature type="compositionally biased region" description="Polar residues" evidence="8">
    <location>
        <begin position="32"/>
        <end position="41"/>
    </location>
</feature>
<dbReference type="OrthoDB" id="10265971at2759"/>
<dbReference type="GO" id="GO:0005634">
    <property type="term" value="C:nucleus"/>
    <property type="evidence" value="ECO:0007669"/>
    <property type="project" value="UniProtKB-SubCell"/>
</dbReference>
<dbReference type="InParanoid" id="F0Z815"/>
<sequence>MKSSDISKKDKRDDSISLTNNNNNSNSHNNSIRPTNRVASQKRNINNLSDEIEDIEECEEVVFKSSMMKSSRNSFMSQSSPNSFTIKNQYTPQSINNTNGISNKKIRPSHSQSPTSIFSHSQSPSTSSSPKCTSPNSSSTSITFSPASHSIASKIMDSNDEESDKFYCIYGEKCTDKSESHLMEYSHKKKRSSLSASSSSQSPSNITTASALSSSTKIYNSIVGNLSNKKQLNHSNNSDIINNAIIIKKKEKTEEEKEKERILLEEEEILGFSGFENLIKVSPTVVDIEAKSITISSPTTVPTSISTTTTTTSASPASSTKNITSPPTEIDDTVVKLSKPFKPKKTKEKPIKDEDIFDDIEIDFNETFTSSGSTNNLKNFYNGTNNNNNNLPRQNSFKSAINGRVSPKNNNNNIDDKNKMFIDKHIPISEGELVVHKTRVDRVKIWFQDRLKELNSSYPLSEKLLFLTGPTGVGKSTLVRVLSKTMDFEIVEWINPPIVVTKNFDDNLSTPYSSTISEFKKWVKYNSQGFSMFSTNINKVLFIEDIPNVTNENRLEFLKIFENFLENSLFPMVFVLSDSFTGNSGLYQLFPNSFISNNRNIFHIQFNPVAPSYLRKLLQKIAVEEGYGNAVSQSQLNSFVDESAGDIRAAIFSLEFFCVGRKHENPQTSKLKKPRKQQPTSNHTTEDESKVNGVLPRNRDSILTLFHSIGKILYNKRIANSNPYVQGETWYKEKFHRETPENVVEEVFENSHIDYNTFINFVHENYPTFYSSIDEASQSLEYLCNSDIFDSNKHNQHISLSSYNDMLPKSSISVSLRGFTFSHTQSTPRQFFHFIKPRINEPTNQSHQYQQLFTDCISTRVQQSGLNNLSGFQEIPRSILQKSPLFLEVLPTMNSINKSLKYNNGKNSNTYRNQFQQQQSITTQIMKFDHKLLLDFCTFKNNYSLSQYNFSKDNQVDQKFVSIGLNDEQDENNYDNQQNQQHNNDQSDNNDNDNDNNNNNNNNKIVSFYGNNEVLKYDDIVDD</sequence>
<evidence type="ECO:0000256" key="1">
    <source>
        <dbReference type="ARBA" id="ARBA00004123"/>
    </source>
</evidence>
<dbReference type="GO" id="GO:0006281">
    <property type="term" value="P:DNA repair"/>
    <property type="evidence" value="ECO:0000318"/>
    <property type="project" value="GO_Central"/>
</dbReference>
<dbReference type="STRING" id="5786.F0Z815"/>
<dbReference type="Pfam" id="PF03215">
    <property type="entry name" value="Rad17"/>
    <property type="match status" value="1"/>
</dbReference>
<feature type="region of interest" description="Disordered" evidence="8">
    <location>
        <begin position="1"/>
        <end position="41"/>
    </location>
</feature>
<evidence type="ECO:0000256" key="4">
    <source>
        <dbReference type="ARBA" id="ARBA00022763"/>
    </source>
</evidence>
<feature type="region of interest" description="Disordered" evidence="8">
    <location>
        <begin position="72"/>
        <end position="144"/>
    </location>
</feature>
<dbReference type="GO" id="GO:0003682">
    <property type="term" value="F:chromatin binding"/>
    <property type="evidence" value="ECO:0000318"/>
    <property type="project" value="GO_Central"/>
</dbReference>
<dbReference type="FunFam" id="3.40.50.300:FF:003873">
    <property type="entry name" value="Cell cycle checkpoint protein RAD17-like Protein"/>
    <property type="match status" value="1"/>
</dbReference>
<evidence type="ECO:0000256" key="8">
    <source>
        <dbReference type="SAM" id="MobiDB-lite"/>
    </source>
</evidence>
<evidence type="ECO:0008006" key="11">
    <source>
        <dbReference type="Google" id="ProtNLM"/>
    </source>
</evidence>
<keyword evidence="5" id="KW-0067">ATP-binding</keyword>